<evidence type="ECO:0000313" key="3">
    <source>
        <dbReference type="Proteomes" id="UP000075221"/>
    </source>
</evidence>
<proteinExistence type="predicted"/>
<dbReference type="Proteomes" id="UP000178666">
    <property type="component" value="Chromosome"/>
</dbReference>
<reference evidence="1 3" key="2">
    <citation type="submission" date="2016-02" db="EMBL/GenBank/DDBJ databases">
        <title>Complete Genome Sequence of Propionibacterium acidipropionici ATCC 55737.</title>
        <authorList>
            <person name="Luna Flores C.H."/>
            <person name="Nielsen L.K."/>
            <person name="Marcellin E."/>
        </authorList>
    </citation>
    <scope>NUCLEOTIDE SEQUENCE [LARGE SCALE GENOMIC DNA]</scope>
    <source>
        <strain evidence="1 3">ATCC 55737</strain>
    </source>
</reference>
<dbReference type="AlphaFoldDB" id="A0AAC8YH23"/>
<organism evidence="1 3">
    <name type="scientific">Acidipropionibacterium acidipropionici</name>
    <dbReference type="NCBI Taxonomy" id="1748"/>
    <lineage>
        <taxon>Bacteria</taxon>
        <taxon>Bacillati</taxon>
        <taxon>Actinomycetota</taxon>
        <taxon>Actinomycetes</taxon>
        <taxon>Propionibacteriales</taxon>
        <taxon>Propionibacteriaceae</taxon>
        <taxon>Acidipropionibacterium</taxon>
    </lineage>
</organism>
<dbReference type="EMBL" id="CP014352">
    <property type="protein sequence ID" value="AMS05867.1"/>
    <property type="molecule type" value="Genomic_DNA"/>
</dbReference>
<dbReference type="EMBL" id="CP015970">
    <property type="protein sequence ID" value="AOZ47332.1"/>
    <property type="molecule type" value="Genomic_DNA"/>
</dbReference>
<dbReference type="Proteomes" id="UP000075221">
    <property type="component" value="Chromosome"/>
</dbReference>
<dbReference type="Pfam" id="PF03860">
    <property type="entry name" value="Csp"/>
    <property type="match status" value="1"/>
</dbReference>
<evidence type="ECO:0000313" key="1">
    <source>
        <dbReference type="EMBL" id="AMS05867.1"/>
    </source>
</evidence>
<dbReference type="Gene3D" id="1.20.1270.360">
    <property type="match status" value="1"/>
</dbReference>
<evidence type="ECO:0000313" key="2">
    <source>
        <dbReference type="EMBL" id="AOZ47332.1"/>
    </source>
</evidence>
<sequence>MEMMEMMKSTSMADMPMDMDMMNECMESMNSCSTACTMCASACTGEGMAACCDMCMDMAEMADCCMRMMMRPAGCDTDVMMQMMKTCMMMGKACSAECMKHADMMDMCRYCAMACDAMCAQCDAMMAKMAH</sequence>
<dbReference type="InterPro" id="IPR005560">
    <property type="entry name" value="Csp_YhjQ"/>
</dbReference>
<reference evidence="2 4" key="1">
    <citation type="journal article" date="2016" name="Plant Dis.">
        <title>Improved production of propionic acid using genome shuffling.</title>
        <authorList>
            <person name="Luna-Flores C.H."/>
            <person name="Palfreyman R.W."/>
            <person name="Kromer J.O."/>
            <person name="Nielsen L.K."/>
            <person name="Marcellin E."/>
        </authorList>
    </citation>
    <scope>NUCLEOTIDE SEQUENCE [LARGE SCALE GENOMIC DNA]</scope>
    <source>
        <strain evidence="2 4">F3E8</strain>
    </source>
</reference>
<keyword evidence="4" id="KW-1185">Reference proteome</keyword>
<gene>
    <name evidence="2" type="ORF">A8L58_12315</name>
    <name evidence="1" type="ORF">AXH35_10875</name>
</gene>
<evidence type="ECO:0000313" key="4">
    <source>
        <dbReference type="Proteomes" id="UP000178666"/>
    </source>
</evidence>
<accession>A0AAC8YH23</accession>
<protein>
    <submittedName>
        <fullName evidence="1">Aldehyde dehydrogenase</fullName>
    </submittedName>
</protein>
<name>A0AAC8YH23_9ACTN</name>